<dbReference type="AlphaFoldDB" id="A0AB39N089"/>
<dbReference type="RefSeq" id="WP_369270724.1">
    <property type="nucleotide sequence ID" value="NZ_CP163432.1"/>
</dbReference>
<sequence>MTAAYSRGRLTDDLRSLGLRPGDIILVHSSLRRIGPTERGAATVVEALRAAVGPEGTIVVPTFTAANSLSSPIYHERTRGMTAQEIDAFQEAMPGFDPAITPSTGMGAVAELVRTTPGARRSAHPQTSLAAWGPRAEAITRRHLLNCPLGKDSPLQLLYELKARVLLLGVGFESCTAFHLGEYSSPAPPMGVYECVVADGRQADGQPGRQWRSFEAVALDDRDFGRLGGWLEHQRTDTGQRVVRRGRVGGGIARLLPLADSVDLAVEWFKEHRTG</sequence>
<dbReference type="GO" id="GO:0046677">
    <property type="term" value="P:response to antibiotic"/>
    <property type="evidence" value="ECO:0007669"/>
    <property type="project" value="InterPro"/>
</dbReference>
<dbReference type="InterPro" id="IPR003679">
    <property type="entry name" value="Amioglycoside_AcTrfase"/>
</dbReference>
<evidence type="ECO:0000313" key="4">
    <source>
        <dbReference type="EMBL" id="XDQ10403.1"/>
    </source>
</evidence>
<dbReference type="EMBL" id="CP163432">
    <property type="protein sequence ID" value="XDQ10403.1"/>
    <property type="molecule type" value="Genomic_DNA"/>
</dbReference>
<keyword evidence="3" id="KW-0012">Acyltransferase</keyword>
<organism evidence="4">
    <name type="scientific">Streptomyces sp. R11</name>
    <dbReference type="NCBI Taxonomy" id="3238625"/>
    <lineage>
        <taxon>Bacteria</taxon>
        <taxon>Bacillati</taxon>
        <taxon>Actinomycetota</taxon>
        <taxon>Actinomycetes</taxon>
        <taxon>Kitasatosporales</taxon>
        <taxon>Streptomycetaceae</taxon>
        <taxon>Streptomyces</taxon>
    </lineage>
</organism>
<protein>
    <submittedName>
        <fullName evidence="4">Aminoglycoside N(3)-acetyltransferase</fullName>
    </submittedName>
</protein>
<dbReference type="PANTHER" id="PTHR11104:SF0">
    <property type="entry name" value="SPBETA PROPHAGE-DERIVED AMINOGLYCOSIDE N(3')-ACETYLTRANSFERASE-LIKE PROTEIN YOKD"/>
    <property type="match status" value="1"/>
</dbReference>
<name>A0AB39N089_9ACTN</name>
<evidence type="ECO:0000256" key="3">
    <source>
        <dbReference type="ARBA" id="ARBA00023315"/>
    </source>
</evidence>
<dbReference type="Pfam" id="PF02522">
    <property type="entry name" value="Antibiotic_NAT"/>
    <property type="match status" value="1"/>
</dbReference>
<reference evidence="4" key="1">
    <citation type="submission" date="2024-07" db="EMBL/GenBank/DDBJ databases">
        <authorList>
            <person name="Yu S.T."/>
        </authorList>
    </citation>
    <scope>NUCLEOTIDE SEQUENCE</scope>
    <source>
        <strain evidence="4">R11</strain>
    </source>
</reference>
<gene>
    <name evidence="4" type="ORF">AB5J55_12395</name>
</gene>
<dbReference type="PANTHER" id="PTHR11104">
    <property type="entry name" value="AMINOGLYCOSIDE N3-ACETYLTRANSFERASE"/>
    <property type="match status" value="1"/>
</dbReference>
<proteinExistence type="inferred from homology"/>
<evidence type="ECO:0000256" key="1">
    <source>
        <dbReference type="ARBA" id="ARBA00006383"/>
    </source>
</evidence>
<dbReference type="InterPro" id="IPR028345">
    <property type="entry name" value="Antibiotic_NAT-like"/>
</dbReference>
<dbReference type="GO" id="GO:0008080">
    <property type="term" value="F:N-acetyltransferase activity"/>
    <property type="evidence" value="ECO:0007669"/>
    <property type="project" value="InterPro"/>
</dbReference>
<evidence type="ECO:0000256" key="2">
    <source>
        <dbReference type="ARBA" id="ARBA00022679"/>
    </source>
</evidence>
<accession>A0AB39N089</accession>
<dbReference type="SUPFAM" id="SSF110710">
    <property type="entry name" value="TTHA0583/YokD-like"/>
    <property type="match status" value="1"/>
</dbReference>
<comment type="similarity">
    <text evidence="1">Belongs to the antibiotic N-acetyltransferase family.</text>
</comment>
<keyword evidence="2" id="KW-0808">Transferase</keyword>